<evidence type="ECO:0000313" key="2">
    <source>
        <dbReference type="EMBL" id="CAB4933206.1"/>
    </source>
</evidence>
<organism evidence="2">
    <name type="scientific">freshwater metagenome</name>
    <dbReference type="NCBI Taxonomy" id="449393"/>
    <lineage>
        <taxon>unclassified sequences</taxon>
        <taxon>metagenomes</taxon>
        <taxon>ecological metagenomes</taxon>
    </lineage>
</organism>
<name>A0A6J7IR52_9ZZZZ</name>
<accession>A0A6J7IR52</accession>
<feature type="region of interest" description="Disordered" evidence="1">
    <location>
        <begin position="42"/>
        <end position="65"/>
    </location>
</feature>
<evidence type="ECO:0000256" key="1">
    <source>
        <dbReference type="SAM" id="MobiDB-lite"/>
    </source>
</evidence>
<dbReference type="AlphaFoldDB" id="A0A6J7IR52"/>
<dbReference type="EMBL" id="CAFBNB010000139">
    <property type="protein sequence ID" value="CAB4933206.1"/>
    <property type="molecule type" value="Genomic_DNA"/>
</dbReference>
<sequence length="86" mass="8884">MLDTSMPCRATTSKMVGSGCTAIGEGFDSHFSGESTWFVSGRRNEAPTRPCAPGRSPVPNDPSAEGVVVGNTEAIGWPDAAERVGA</sequence>
<reference evidence="2" key="1">
    <citation type="submission" date="2020-05" db="EMBL/GenBank/DDBJ databases">
        <authorList>
            <person name="Chiriac C."/>
            <person name="Salcher M."/>
            <person name="Ghai R."/>
            <person name="Kavagutti S V."/>
        </authorList>
    </citation>
    <scope>NUCLEOTIDE SEQUENCE</scope>
</reference>
<proteinExistence type="predicted"/>
<protein>
    <submittedName>
        <fullName evidence="2">Unannotated protein</fullName>
    </submittedName>
</protein>
<gene>
    <name evidence="2" type="ORF">UFOPK3720_00820</name>
</gene>